<dbReference type="GO" id="GO:0016740">
    <property type="term" value="F:transferase activity"/>
    <property type="evidence" value="ECO:0007669"/>
    <property type="project" value="UniProtKB-KW"/>
</dbReference>
<dbReference type="Gene3D" id="3.90.550.10">
    <property type="entry name" value="Spore Coat Polysaccharide Biosynthesis Protein SpsA, Chain A"/>
    <property type="match status" value="1"/>
</dbReference>
<proteinExistence type="predicted"/>
<dbReference type="PROSITE" id="PS00101">
    <property type="entry name" value="HEXAPEP_TRANSFERASES"/>
    <property type="match status" value="1"/>
</dbReference>
<dbReference type="Proteomes" id="UP000231456">
    <property type="component" value="Unassembled WGS sequence"/>
</dbReference>
<dbReference type="PANTHER" id="PTHR42883">
    <property type="entry name" value="GLUCOSE-1-PHOSPHATE THYMIDYLTRANSFERASE"/>
    <property type="match status" value="1"/>
</dbReference>
<dbReference type="Pfam" id="PF25087">
    <property type="entry name" value="GMPPB_C"/>
    <property type="match status" value="1"/>
</dbReference>
<keyword evidence="3" id="KW-0808">Transferase</keyword>
<dbReference type="PANTHER" id="PTHR42883:SF2">
    <property type="entry name" value="THYMIDYLYLTRANSFERASE"/>
    <property type="match status" value="1"/>
</dbReference>
<evidence type="ECO:0000259" key="1">
    <source>
        <dbReference type="Pfam" id="PF00483"/>
    </source>
</evidence>
<dbReference type="InterPro" id="IPR018357">
    <property type="entry name" value="Hexapep_transf_CS"/>
</dbReference>
<comment type="caution">
    <text evidence="3">The sequence shown here is derived from an EMBL/GenBank/DDBJ whole genome shotgun (WGS) entry which is preliminary data.</text>
</comment>
<dbReference type="InterPro" id="IPR005908">
    <property type="entry name" value="G1P_thy_trans_l"/>
</dbReference>
<dbReference type="Gene3D" id="2.160.10.10">
    <property type="entry name" value="Hexapeptide repeat proteins"/>
    <property type="match status" value="1"/>
</dbReference>
<dbReference type="InterPro" id="IPR029044">
    <property type="entry name" value="Nucleotide-diphossugar_trans"/>
</dbReference>
<dbReference type="InterPro" id="IPR005835">
    <property type="entry name" value="NTP_transferase_dom"/>
</dbReference>
<evidence type="ECO:0000313" key="3">
    <source>
        <dbReference type="EMBL" id="PJC52457.1"/>
    </source>
</evidence>
<reference evidence="4" key="1">
    <citation type="submission" date="2017-09" db="EMBL/GenBank/DDBJ databases">
        <title>Depth-based differentiation of microbial function through sediment-hosted aquifers and enrichment of novel symbionts in the deep terrestrial subsurface.</title>
        <authorList>
            <person name="Probst A.J."/>
            <person name="Ladd B."/>
            <person name="Jarett J.K."/>
            <person name="Geller-Mcgrath D.E."/>
            <person name="Sieber C.M.K."/>
            <person name="Emerson J.B."/>
            <person name="Anantharaman K."/>
            <person name="Thomas B.C."/>
            <person name="Malmstrom R."/>
            <person name="Stieglmeier M."/>
            <person name="Klingl A."/>
            <person name="Woyke T."/>
            <person name="Ryan C.M."/>
            <person name="Banfield J.F."/>
        </authorList>
    </citation>
    <scope>NUCLEOTIDE SEQUENCE [LARGE SCALE GENOMIC DNA]</scope>
</reference>
<dbReference type="EMBL" id="PFRH01000092">
    <property type="protein sequence ID" value="PJC52457.1"/>
    <property type="molecule type" value="Genomic_DNA"/>
</dbReference>
<dbReference type="InterPro" id="IPR056729">
    <property type="entry name" value="GMPPB_C"/>
</dbReference>
<accession>A0A2M8F9P9</accession>
<dbReference type="Pfam" id="PF00483">
    <property type="entry name" value="NTP_transferase"/>
    <property type="match status" value="1"/>
</dbReference>
<dbReference type="SUPFAM" id="SSF53448">
    <property type="entry name" value="Nucleotide-diphospho-sugar transferases"/>
    <property type="match status" value="1"/>
</dbReference>
<dbReference type="AlphaFoldDB" id="A0A2M8F9P9"/>
<name>A0A2M8F9P9_9BACT</name>
<protein>
    <submittedName>
        <fullName evidence="3">Glucose-1-phosphate thymidylyltransferase</fullName>
    </submittedName>
</protein>
<evidence type="ECO:0000259" key="2">
    <source>
        <dbReference type="Pfam" id="PF25087"/>
    </source>
</evidence>
<sequence>MRIKKAILTGGGRATRLHPITTTINKHLLPLANKPMIFHAIEKAVEAGVTDIFVNINPGETELQKAIGDGGHWGINVVFFEQTGGPQGIAHVVNEAKKFIGDDPFLFYLSDNVLLGDLKEMFDEFETTGVDCMLALSEVPDSRSFGVPVFGENNILTDVLEKPQDPPNNFAVTGIYMYGPKIFFDAFEKIEKSARGEYEISSIHSQFLKDGKNVGYKEITGWWKDTGKPEDLLIANRLLLEQLEIEKVPSGVTIDPTAVIDGEVHIGIGARIDKGVRIKGPVLIGENCVIEDAEIGPNVTLSQGCSVKGASIKDSIILENTEIHAPMRIRDSIIGKNVRLIKQEGGPEGHQMIVGDKTVIEM</sequence>
<feature type="domain" description="Mannose-1-phosphate guanyltransferase C-terminal" evidence="2">
    <location>
        <begin position="278"/>
        <end position="340"/>
    </location>
</feature>
<organism evidence="3 4">
    <name type="scientific">Candidatus Magasanikbacteria bacterium CG_4_9_14_0_2_um_filter_42_11</name>
    <dbReference type="NCBI Taxonomy" id="1974643"/>
    <lineage>
        <taxon>Bacteria</taxon>
        <taxon>Candidatus Magasanikiibacteriota</taxon>
    </lineage>
</organism>
<evidence type="ECO:0000313" key="4">
    <source>
        <dbReference type="Proteomes" id="UP000231456"/>
    </source>
</evidence>
<dbReference type="NCBIfam" id="TIGR01208">
    <property type="entry name" value="rmlA_long"/>
    <property type="match status" value="1"/>
</dbReference>
<gene>
    <name evidence="3" type="ORF">CO030_02750</name>
</gene>
<feature type="domain" description="Nucleotidyl transferase" evidence="1">
    <location>
        <begin position="5"/>
        <end position="241"/>
    </location>
</feature>